<dbReference type="InterPro" id="IPR036291">
    <property type="entry name" value="NAD(P)-bd_dom_sf"/>
</dbReference>
<organism evidence="1">
    <name type="scientific">uncultured spirochete</name>
    <dbReference type="NCBI Taxonomy" id="156406"/>
    <lineage>
        <taxon>Bacteria</taxon>
        <taxon>Pseudomonadati</taxon>
        <taxon>Spirochaetota</taxon>
        <taxon>Spirochaetia</taxon>
        <taxon>Spirochaetales</taxon>
        <taxon>environmental samples</taxon>
    </lineage>
</organism>
<proteinExistence type="predicted"/>
<name>A0A3P3XNX0_9SPIR</name>
<gene>
    <name evidence="1" type="ORF">SPIRO4BDMA_40539</name>
</gene>
<reference evidence="1" key="1">
    <citation type="submission" date="2017-02" db="EMBL/GenBank/DDBJ databases">
        <authorList>
            <person name="Regsiter A."/>
            <person name="William W."/>
        </authorList>
    </citation>
    <scope>NUCLEOTIDE SEQUENCE</scope>
    <source>
        <strain evidence="1">BdmA 4</strain>
    </source>
</reference>
<sequence>MTVNRLERASRPTFYFIGVTTLKSSIMRVFPQWMKYLNFGDVEIRGIDCLIHDNPQTYRDIVAFIKQDPLSLGGLITTHKMDLLAASKDYFEYLDPYAELLGEISSISKRFSQLRGHAKDPITSGLAMESFIPQSYWQSTNAELCILGAGGASLALTCYIMKQKKRYEWPSRIIVTNRSQPRLDHMKEIHNIINPGIPVEYIHAREAVINDSIVNDLKPGSVVVNATGLGKDQEGSPLTNDVIFPEHGIVWEFNYRGNLVFLDQANKQKKDRYLTIEDGWIYFIYGWTQVISEVFNSEIPTSGPVFDDLCRIAAEYR</sequence>
<dbReference type="AlphaFoldDB" id="A0A3P3XNX0"/>
<dbReference type="Gene3D" id="3.40.50.720">
    <property type="entry name" value="NAD(P)-binding Rossmann-like Domain"/>
    <property type="match status" value="1"/>
</dbReference>
<accession>A0A3P3XNX0</accession>
<dbReference type="SUPFAM" id="SSF51735">
    <property type="entry name" value="NAD(P)-binding Rossmann-fold domains"/>
    <property type="match status" value="1"/>
</dbReference>
<evidence type="ECO:0008006" key="2">
    <source>
        <dbReference type="Google" id="ProtNLM"/>
    </source>
</evidence>
<protein>
    <recommendedName>
        <fullName evidence="2">Shikimate dehydrogenase</fullName>
    </recommendedName>
</protein>
<dbReference type="EMBL" id="FWDO01000004">
    <property type="protein sequence ID" value="SLM17967.1"/>
    <property type="molecule type" value="Genomic_DNA"/>
</dbReference>
<evidence type="ECO:0000313" key="1">
    <source>
        <dbReference type="EMBL" id="SLM17967.1"/>
    </source>
</evidence>